<organism evidence="1 2">
    <name type="scientific">Massilia aerilata</name>
    <dbReference type="NCBI Taxonomy" id="453817"/>
    <lineage>
        <taxon>Bacteria</taxon>
        <taxon>Pseudomonadati</taxon>
        <taxon>Pseudomonadota</taxon>
        <taxon>Betaproteobacteria</taxon>
        <taxon>Burkholderiales</taxon>
        <taxon>Oxalobacteraceae</taxon>
        <taxon>Telluria group</taxon>
        <taxon>Massilia</taxon>
    </lineage>
</organism>
<reference evidence="2" key="1">
    <citation type="journal article" date="2019" name="Int. J. Syst. Evol. Microbiol.">
        <title>The Global Catalogue of Microorganisms (GCM) 10K type strain sequencing project: providing services to taxonomists for standard genome sequencing and annotation.</title>
        <authorList>
            <consortium name="The Broad Institute Genomics Platform"/>
            <consortium name="The Broad Institute Genome Sequencing Center for Infectious Disease"/>
            <person name="Wu L."/>
            <person name="Ma J."/>
        </authorList>
    </citation>
    <scope>NUCLEOTIDE SEQUENCE [LARGE SCALE GENOMIC DNA]</scope>
    <source>
        <strain evidence="2">CGMCC 4.5798</strain>
    </source>
</reference>
<keyword evidence="2" id="KW-1185">Reference proteome</keyword>
<sequence>MAISHTPAIAEQRVTTLPNALRHQLISAYFSCLNILAHEEGKTPDCLITRLHALRLNAPLTRLWRTNLYPEIEQLIPGKDDFRTFINGLVEYGIERLSNENEVTFKAVDNLHYALNRVGLFRTGLRLGADEALDIIQKTFGQKEL</sequence>
<dbReference type="RefSeq" id="WP_379773885.1">
    <property type="nucleotide sequence ID" value="NZ_JBHSMZ010000016.1"/>
</dbReference>
<dbReference type="Proteomes" id="UP001596086">
    <property type="component" value="Unassembled WGS sequence"/>
</dbReference>
<name>A0ABW0S1H7_9BURK</name>
<accession>A0ABW0S1H7</accession>
<gene>
    <name evidence="1" type="ORF">ACFPO9_19830</name>
</gene>
<comment type="caution">
    <text evidence="1">The sequence shown here is derived from an EMBL/GenBank/DDBJ whole genome shotgun (WGS) entry which is preliminary data.</text>
</comment>
<evidence type="ECO:0000313" key="2">
    <source>
        <dbReference type="Proteomes" id="UP001596086"/>
    </source>
</evidence>
<protein>
    <submittedName>
        <fullName evidence="1">Uncharacterized protein</fullName>
    </submittedName>
</protein>
<proteinExistence type="predicted"/>
<dbReference type="EMBL" id="JBHSMZ010000016">
    <property type="protein sequence ID" value="MFC5550774.1"/>
    <property type="molecule type" value="Genomic_DNA"/>
</dbReference>
<evidence type="ECO:0000313" key="1">
    <source>
        <dbReference type="EMBL" id="MFC5550774.1"/>
    </source>
</evidence>